<dbReference type="GO" id="GO:0006508">
    <property type="term" value="P:proteolysis"/>
    <property type="evidence" value="ECO:0007669"/>
    <property type="project" value="UniProtKB-KW"/>
</dbReference>
<sequence length="615" mass="70723">SIDEVEESDLPVYLRGIGWNNVEAERSKDLRLSNFIRPIHYEIKMNVSIKGYENSHSSRFDGKILISLNISAPTKVIELHSLGLDIQNVDVYAADITGKRECLTRNEFKMDRERETIVIPSRRYMQPREDVHVEIKYNGTALMDGEGFYESWSTRENSNSSSPSLPLFISLVTHCEPAGARRWFPCFDEPDKKARFSLTIEHPQETNAFSNTHILKKSTLNGRRLTQFEQTVPLPTYVVALSVTEQPVMQLNMDGYQFRGIGLGREMAVQTAARAYKIIRNNSVFDGIPFFPKKTDILIVEDFSHGAMENPGLITIKKGCETSIELHTHELAHMYFGNLVTLRSWNDIWVNEGFADFYEGNGDSNSSDGNIFLRSFDYVSLHDRAIHSEISSTSYIHLYNYFASHTDIHYTKASEMLSMIRKYVGAIVFDRAIKGYLRENAYGNGDAVDVISHLIREFDGDKNLLHTMLHEWIYQPGKAILFVSREKYEVRIKQMRFTSTFFDEQLRDTETRWTIPLFCKIDGKDQTIVLPSSNESTTISVPSKSSFSITEEFPQLFVVHWVTPNQVFNEDSNYVSLLSRLSKLQEFGLISMQNFVHYLSPKLNNSHWRSVMISF</sequence>
<keyword evidence="2" id="KW-0645">Protease</keyword>
<dbReference type="SUPFAM" id="SSF55486">
    <property type="entry name" value="Metalloproteases ('zincins'), catalytic domain"/>
    <property type="match status" value="1"/>
</dbReference>
<dbReference type="InterPro" id="IPR050344">
    <property type="entry name" value="Peptidase_M1_aminopeptidases"/>
</dbReference>
<dbReference type="Proteomes" id="UP001432322">
    <property type="component" value="Unassembled WGS sequence"/>
</dbReference>
<comment type="cofactor">
    <cofactor evidence="8">
        <name>Zn(2+)</name>
        <dbReference type="ChEBI" id="CHEBI:29105"/>
    </cofactor>
    <text evidence="8">Binds 1 zinc ion per subunit.</text>
</comment>
<dbReference type="GO" id="GO:0070006">
    <property type="term" value="F:metalloaminopeptidase activity"/>
    <property type="evidence" value="ECO:0007669"/>
    <property type="project" value="TreeGrafter"/>
</dbReference>
<dbReference type="Gene3D" id="1.10.390.10">
    <property type="entry name" value="Neutral Protease Domain 2"/>
    <property type="match status" value="1"/>
</dbReference>
<keyword evidence="6" id="KW-0482">Metalloprotease</keyword>
<evidence type="ECO:0000256" key="1">
    <source>
        <dbReference type="ARBA" id="ARBA00010136"/>
    </source>
</evidence>
<dbReference type="PRINTS" id="PR00756">
    <property type="entry name" value="ALADIPTASE"/>
</dbReference>
<feature type="binding site" evidence="8">
    <location>
        <position position="333"/>
    </location>
    <ligand>
        <name>Zn(2+)</name>
        <dbReference type="ChEBI" id="CHEBI:29105"/>
        <note>catalytic</note>
    </ligand>
</feature>
<keyword evidence="3 8" id="KW-0479">Metal-binding</keyword>
<keyword evidence="4" id="KW-0378">Hydrolase</keyword>
<reference evidence="12" key="1">
    <citation type="submission" date="2023-10" db="EMBL/GenBank/DDBJ databases">
        <title>Genome assembly of Pristionchus species.</title>
        <authorList>
            <person name="Yoshida K."/>
            <person name="Sommer R.J."/>
        </authorList>
    </citation>
    <scope>NUCLEOTIDE SEQUENCE</scope>
    <source>
        <strain evidence="12">RS5133</strain>
    </source>
</reference>
<evidence type="ECO:0000256" key="5">
    <source>
        <dbReference type="ARBA" id="ARBA00022833"/>
    </source>
</evidence>
<feature type="site" description="Transition state stabilizer" evidence="9">
    <location>
        <position position="410"/>
    </location>
</feature>
<evidence type="ECO:0000256" key="6">
    <source>
        <dbReference type="ARBA" id="ARBA00023049"/>
    </source>
</evidence>
<dbReference type="GO" id="GO:0008270">
    <property type="term" value="F:zinc ion binding"/>
    <property type="evidence" value="ECO:0007669"/>
    <property type="project" value="InterPro"/>
</dbReference>
<dbReference type="InterPro" id="IPR014782">
    <property type="entry name" value="Peptidase_M1_dom"/>
</dbReference>
<gene>
    <name evidence="12" type="ORF">PFISCL1PPCAC_4569</name>
</gene>
<evidence type="ECO:0000256" key="9">
    <source>
        <dbReference type="PIRSR" id="PIRSR634016-4"/>
    </source>
</evidence>
<evidence type="ECO:0000256" key="7">
    <source>
        <dbReference type="PIRSR" id="PIRSR634016-1"/>
    </source>
</evidence>
<dbReference type="AlphaFoldDB" id="A0AAV5V4R6"/>
<accession>A0AAV5V4R6</accession>
<evidence type="ECO:0000259" key="10">
    <source>
        <dbReference type="Pfam" id="PF01433"/>
    </source>
</evidence>
<evidence type="ECO:0000256" key="3">
    <source>
        <dbReference type="ARBA" id="ARBA00022723"/>
    </source>
</evidence>
<dbReference type="Gene3D" id="2.60.40.1730">
    <property type="entry name" value="tricorn interacting facor f3 domain"/>
    <property type="match status" value="1"/>
</dbReference>
<dbReference type="CDD" id="cd09601">
    <property type="entry name" value="M1_APN-Q_like"/>
    <property type="match status" value="1"/>
</dbReference>
<evidence type="ECO:0000313" key="13">
    <source>
        <dbReference type="Proteomes" id="UP001432322"/>
    </source>
</evidence>
<feature type="non-terminal residue" evidence="12">
    <location>
        <position position="615"/>
    </location>
</feature>
<feature type="active site" description="Proton acceptor" evidence="7">
    <location>
        <position position="330"/>
    </location>
</feature>
<dbReference type="GO" id="GO:0016020">
    <property type="term" value="C:membrane"/>
    <property type="evidence" value="ECO:0007669"/>
    <property type="project" value="TreeGrafter"/>
</dbReference>
<name>A0AAV5V4R6_9BILA</name>
<dbReference type="GO" id="GO:0043171">
    <property type="term" value="P:peptide catabolic process"/>
    <property type="evidence" value="ECO:0007669"/>
    <property type="project" value="TreeGrafter"/>
</dbReference>
<feature type="binding site" evidence="8">
    <location>
        <position position="329"/>
    </location>
    <ligand>
        <name>Zn(2+)</name>
        <dbReference type="ChEBI" id="CHEBI:29105"/>
        <note>catalytic</note>
    </ligand>
</feature>
<proteinExistence type="inferred from homology"/>
<evidence type="ECO:0000256" key="4">
    <source>
        <dbReference type="ARBA" id="ARBA00022801"/>
    </source>
</evidence>
<feature type="domain" description="Peptidase M1 membrane alanine aminopeptidase" evidence="10">
    <location>
        <begin position="288"/>
        <end position="472"/>
    </location>
</feature>
<feature type="binding site" evidence="8">
    <location>
        <position position="352"/>
    </location>
    <ligand>
        <name>Zn(2+)</name>
        <dbReference type="ChEBI" id="CHEBI:29105"/>
        <note>catalytic</note>
    </ligand>
</feature>
<keyword evidence="5 8" id="KW-0862">Zinc</keyword>
<dbReference type="PANTHER" id="PTHR11533:SF299">
    <property type="entry name" value="AMINOPEPTIDASE"/>
    <property type="match status" value="1"/>
</dbReference>
<evidence type="ECO:0008006" key="14">
    <source>
        <dbReference type="Google" id="ProtNLM"/>
    </source>
</evidence>
<comment type="similarity">
    <text evidence="1">Belongs to the peptidase M1 family.</text>
</comment>
<organism evidence="12 13">
    <name type="scientific">Pristionchus fissidentatus</name>
    <dbReference type="NCBI Taxonomy" id="1538716"/>
    <lineage>
        <taxon>Eukaryota</taxon>
        <taxon>Metazoa</taxon>
        <taxon>Ecdysozoa</taxon>
        <taxon>Nematoda</taxon>
        <taxon>Chromadorea</taxon>
        <taxon>Rhabditida</taxon>
        <taxon>Rhabditina</taxon>
        <taxon>Diplogasteromorpha</taxon>
        <taxon>Diplogasteroidea</taxon>
        <taxon>Neodiplogasteridae</taxon>
        <taxon>Pristionchus</taxon>
    </lineage>
</organism>
<dbReference type="Pfam" id="PF01433">
    <property type="entry name" value="Peptidase_M1"/>
    <property type="match status" value="1"/>
</dbReference>
<dbReference type="PANTHER" id="PTHR11533">
    <property type="entry name" value="PROTEASE M1 ZINC METALLOPROTEASE"/>
    <property type="match status" value="1"/>
</dbReference>
<evidence type="ECO:0000256" key="2">
    <source>
        <dbReference type="ARBA" id="ARBA00022670"/>
    </source>
</evidence>
<evidence type="ECO:0000313" key="12">
    <source>
        <dbReference type="EMBL" id="GMT13272.1"/>
    </source>
</evidence>
<dbReference type="Pfam" id="PF17900">
    <property type="entry name" value="Peptidase_M1_N"/>
    <property type="match status" value="1"/>
</dbReference>
<dbReference type="GO" id="GO:0005737">
    <property type="term" value="C:cytoplasm"/>
    <property type="evidence" value="ECO:0007669"/>
    <property type="project" value="TreeGrafter"/>
</dbReference>
<protein>
    <recommendedName>
        <fullName evidence="14">Peptidase</fullName>
    </recommendedName>
</protein>
<dbReference type="GO" id="GO:0005615">
    <property type="term" value="C:extracellular space"/>
    <property type="evidence" value="ECO:0007669"/>
    <property type="project" value="TreeGrafter"/>
</dbReference>
<dbReference type="SUPFAM" id="SSF63737">
    <property type="entry name" value="Leukotriene A4 hydrolase N-terminal domain"/>
    <property type="match status" value="1"/>
</dbReference>
<dbReference type="InterPro" id="IPR045357">
    <property type="entry name" value="Aminopeptidase_N-like_N"/>
</dbReference>
<dbReference type="InterPro" id="IPR042097">
    <property type="entry name" value="Aminopeptidase_N-like_N_sf"/>
</dbReference>
<feature type="domain" description="Aminopeptidase N-like N-terminal" evidence="11">
    <location>
        <begin position="38"/>
        <end position="238"/>
    </location>
</feature>
<dbReference type="EMBL" id="BTSY01000002">
    <property type="protein sequence ID" value="GMT13272.1"/>
    <property type="molecule type" value="Genomic_DNA"/>
</dbReference>
<dbReference type="InterPro" id="IPR034016">
    <property type="entry name" value="M1_APN-typ"/>
</dbReference>
<dbReference type="InterPro" id="IPR001930">
    <property type="entry name" value="Peptidase_M1"/>
</dbReference>
<comment type="caution">
    <text evidence="12">The sequence shown here is derived from an EMBL/GenBank/DDBJ whole genome shotgun (WGS) entry which is preliminary data.</text>
</comment>
<dbReference type="GO" id="GO:0042277">
    <property type="term" value="F:peptide binding"/>
    <property type="evidence" value="ECO:0007669"/>
    <property type="project" value="TreeGrafter"/>
</dbReference>
<evidence type="ECO:0000256" key="8">
    <source>
        <dbReference type="PIRSR" id="PIRSR634016-3"/>
    </source>
</evidence>
<dbReference type="InterPro" id="IPR027268">
    <property type="entry name" value="Peptidase_M4/M1_CTD_sf"/>
</dbReference>
<feature type="non-terminal residue" evidence="12">
    <location>
        <position position="1"/>
    </location>
</feature>
<keyword evidence="13" id="KW-1185">Reference proteome</keyword>
<evidence type="ECO:0000259" key="11">
    <source>
        <dbReference type="Pfam" id="PF17900"/>
    </source>
</evidence>